<evidence type="ECO:0000256" key="7">
    <source>
        <dbReference type="ARBA" id="ARBA00022824"/>
    </source>
</evidence>
<keyword evidence="7" id="KW-0256">Endoplasmic reticulum</keyword>
<evidence type="ECO:0000313" key="14">
    <source>
        <dbReference type="Proteomes" id="UP000515162"/>
    </source>
</evidence>
<dbReference type="InterPro" id="IPR011990">
    <property type="entry name" value="TPR-like_helical_dom_sf"/>
</dbReference>
<accession>A0A6P8KFT5</accession>
<evidence type="ECO:0000256" key="5">
    <source>
        <dbReference type="ARBA" id="ARBA00012269"/>
    </source>
</evidence>
<dbReference type="AlphaFoldDB" id="A0A6P8KFT5"/>
<evidence type="ECO:0000256" key="9">
    <source>
        <dbReference type="ARBA" id="ARBA00022964"/>
    </source>
</evidence>
<dbReference type="GO" id="GO:0005788">
    <property type="term" value="C:endoplasmic reticulum lumen"/>
    <property type="evidence" value="ECO:0007669"/>
    <property type="project" value="UniProtKB-SubCell"/>
</dbReference>
<dbReference type="InterPro" id="IPR005123">
    <property type="entry name" value="Oxoglu/Fe-dep_dioxygenase_dom"/>
</dbReference>
<keyword evidence="14" id="KW-1185">Reference proteome</keyword>
<dbReference type="GO" id="GO:0005506">
    <property type="term" value="F:iron ion binding"/>
    <property type="evidence" value="ECO:0007669"/>
    <property type="project" value="InterPro"/>
</dbReference>
<keyword evidence="10" id="KW-0560">Oxidoreductase</keyword>
<dbReference type="PANTHER" id="PTHR10869:SF244">
    <property type="entry name" value="PROLYL 4-HYDROXYLASE SUBUNIT ALPHA-2"/>
    <property type="match status" value="1"/>
</dbReference>
<reference evidence="15" key="1">
    <citation type="submission" date="2025-08" db="UniProtKB">
        <authorList>
            <consortium name="RefSeq"/>
        </authorList>
    </citation>
    <scope>IDENTIFICATION</scope>
    <source>
        <strain evidence="15">Mau12</strain>
        <tissue evidence="15">Whole Body</tissue>
    </source>
</reference>
<dbReference type="Pfam" id="PF08336">
    <property type="entry name" value="P4Ha_N"/>
    <property type="match status" value="1"/>
</dbReference>
<name>A0A6P8KFT5_DROMA</name>
<dbReference type="Gene3D" id="6.10.140.1460">
    <property type="match status" value="1"/>
</dbReference>
<evidence type="ECO:0000256" key="6">
    <source>
        <dbReference type="ARBA" id="ARBA00022723"/>
    </source>
</evidence>
<evidence type="ECO:0000256" key="10">
    <source>
        <dbReference type="ARBA" id="ARBA00023002"/>
    </source>
</evidence>
<protein>
    <recommendedName>
        <fullName evidence="5">procollagen-proline 4-dioxygenase</fullName>
        <ecNumber evidence="5">1.14.11.2</ecNumber>
    </recommendedName>
</protein>
<keyword evidence="9" id="KW-0223">Dioxygenase</keyword>
<evidence type="ECO:0000256" key="4">
    <source>
        <dbReference type="ARBA" id="ARBA00006511"/>
    </source>
</evidence>
<evidence type="ECO:0000259" key="13">
    <source>
        <dbReference type="PROSITE" id="PS51471"/>
    </source>
</evidence>
<dbReference type="RefSeq" id="XP_033163019.1">
    <property type="nucleotide sequence ID" value="XM_033307128.1"/>
</dbReference>
<organism evidence="14 15">
    <name type="scientific">Drosophila mauritiana</name>
    <name type="common">Fruit fly</name>
    <dbReference type="NCBI Taxonomy" id="7226"/>
    <lineage>
        <taxon>Eukaryota</taxon>
        <taxon>Metazoa</taxon>
        <taxon>Ecdysozoa</taxon>
        <taxon>Arthropoda</taxon>
        <taxon>Hexapoda</taxon>
        <taxon>Insecta</taxon>
        <taxon>Pterygota</taxon>
        <taxon>Neoptera</taxon>
        <taxon>Endopterygota</taxon>
        <taxon>Diptera</taxon>
        <taxon>Brachycera</taxon>
        <taxon>Muscomorpha</taxon>
        <taxon>Ephydroidea</taxon>
        <taxon>Drosophilidae</taxon>
        <taxon>Drosophila</taxon>
        <taxon>Sophophora</taxon>
    </lineage>
</organism>
<sequence>MLPCHLPIHLKSEMFILKYLKFIGFLSACFICCQGFVKSNTKKSYAASTMELMKLREVEDELVNNLNGYVKTLKMKFNLMERYLIDMSIEHREMKSEYESYLGNPLNSFRLIHRLHTSWRKWYQYAIRIDNNALVHIENARLMRKMLPTSSDLQQACRGIHNLMSFYDLKPDELAAGNLAGYSQPQTGLTAYDCLALGEFGVQNRKEDLAEAWYNLSLTRFEDIFDKYQVHKAWALLLAKNKQLTEAFHHFENKPEEIVASNEVIHFEGVLATKQNCTAVIQKPNRLHCRYNSSTTPFTRIAPLKMEELSLDPYMVIFHDVVYDTEIDGMLNSSNFGISESVSGLKSEVRTSKDSHIVDSKTLNERVTDMTGLSMEMSDPFSLINYGLGGHFILHHDFHEYTNTTRLKQGDRIATVLFYLGEVDSGGATIFPKINIAVTPKKGSAVFWYNLHNSGAVNSKTLHSACPVISGSKYVLTKWINELPQMFVTPCMKDSNLHLSQIE</sequence>
<keyword evidence="6" id="KW-0479">Metal-binding</keyword>
<dbReference type="Proteomes" id="UP000515162">
    <property type="component" value="Chromosome 3R"/>
</dbReference>
<dbReference type="Gene3D" id="2.60.120.620">
    <property type="entry name" value="q2cbj1_9rhob like domain"/>
    <property type="match status" value="1"/>
</dbReference>
<dbReference type="Gene3D" id="1.25.40.10">
    <property type="entry name" value="Tetratricopeptide repeat domain"/>
    <property type="match status" value="1"/>
</dbReference>
<dbReference type="SMART" id="SM00702">
    <property type="entry name" value="P4Hc"/>
    <property type="match status" value="1"/>
</dbReference>
<dbReference type="Pfam" id="PF13640">
    <property type="entry name" value="2OG-FeII_Oxy_3"/>
    <property type="match status" value="1"/>
</dbReference>
<dbReference type="InterPro" id="IPR013547">
    <property type="entry name" value="P4H_N"/>
</dbReference>
<proteinExistence type="inferred from homology"/>
<comment type="function">
    <text evidence="2">Catalyzes the post-translational formation of 4-hydroxyproline in -Xaa-Pro-Gly- sequences in collagens and other proteins.</text>
</comment>
<evidence type="ECO:0000256" key="11">
    <source>
        <dbReference type="ARBA" id="ARBA00023004"/>
    </source>
</evidence>
<dbReference type="InterPro" id="IPR006620">
    <property type="entry name" value="Pro_4_hyd_alph"/>
</dbReference>
<dbReference type="GeneID" id="117142865"/>
<dbReference type="FunFam" id="2.60.120.620:FF:000011">
    <property type="entry name" value="Prolyl alpha subunit"/>
    <property type="match status" value="1"/>
</dbReference>
<dbReference type="InterPro" id="IPR045054">
    <property type="entry name" value="P4HA-like"/>
</dbReference>
<keyword evidence="8" id="KW-0847">Vitamin C</keyword>
<gene>
    <name evidence="15" type="primary">LOC117142865</name>
</gene>
<keyword evidence="12" id="KW-0325">Glycoprotein</keyword>
<evidence type="ECO:0000313" key="15">
    <source>
        <dbReference type="RefSeq" id="XP_033163019.1"/>
    </source>
</evidence>
<dbReference type="InterPro" id="IPR044862">
    <property type="entry name" value="Pro_4_hyd_alph_FE2OG_OXY"/>
</dbReference>
<keyword evidence="11" id="KW-0408">Iron</keyword>
<evidence type="ECO:0000256" key="8">
    <source>
        <dbReference type="ARBA" id="ARBA00022896"/>
    </source>
</evidence>
<evidence type="ECO:0000256" key="3">
    <source>
        <dbReference type="ARBA" id="ARBA00004319"/>
    </source>
</evidence>
<evidence type="ECO:0000256" key="12">
    <source>
        <dbReference type="ARBA" id="ARBA00023180"/>
    </source>
</evidence>
<dbReference type="GO" id="GO:0004656">
    <property type="term" value="F:procollagen-proline 4-dioxygenase activity"/>
    <property type="evidence" value="ECO:0007669"/>
    <property type="project" value="UniProtKB-EC"/>
</dbReference>
<dbReference type="EC" id="1.14.11.2" evidence="5"/>
<evidence type="ECO:0000256" key="1">
    <source>
        <dbReference type="ARBA" id="ARBA00001961"/>
    </source>
</evidence>
<dbReference type="PROSITE" id="PS51471">
    <property type="entry name" value="FE2OG_OXY"/>
    <property type="match status" value="1"/>
</dbReference>
<comment type="similarity">
    <text evidence="4">Belongs to the P4HA family.</text>
</comment>
<comment type="subcellular location">
    <subcellularLocation>
        <location evidence="3">Endoplasmic reticulum lumen</location>
    </subcellularLocation>
</comment>
<comment type="cofactor">
    <cofactor evidence="1">
        <name>L-ascorbate</name>
        <dbReference type="ChEBI" id="CHEBI:38290"/>
    </cofactor>
</comment>
<dbReference type="PANTHER" id="PTHR10869">
    <property type="entry name" value="PROLYL 4-HYDROXYLASE ALPHA SUBUNIT"/>
    <property type="match status" value="1"/>
</dbReference>
<feature type="domain" description="Fe2OG dioxygenase" evidence="13">
    <location>
        <begin position="377"/>
        <end position="482"/>
    </location>
</feature>
<evidence type="ECO:0000256" key="2">
    <source>
        <dbReference type="ARBA" id="ARBA00002035"/>
    </source>
</evidence>
<dbReference type="GO" id="GO:0031418">
    <property type="term" value="F:L-ascorbic acid binding"/>
    <property type="evidence" value="ECO:0007669"/>
    <property type="project" value="UniProtKB-KW"/>
</dbReference>